<dbReference type="GeneID" id="91431321"/>
<keyword evidence="3" id="KW-1185">Reference proteome</keyword>
<dbReference type="OrthoDB" id="4485518at2"/>
<dbReference type="PATRIC" id="fig|273677.3.peg.2748"/>
<evidence type="ECO:0000313" key="3">
    <source>
        <dbReference type="Proteomes" id="UP000024001"/>
    </source>
</evidence>
<dbReference type="InterPro" id="IPR011990">
    <property type="entry name" value="TPR-like_helical_dom_sf"/>
</dbReference>
<dbReference type="EMBL" id="JFYO01000011">
    <property type="protein sequence ID" value="EZP25322.1"/>
    <property type="molecule type" value="Genomic_DNA"/>
</dbReference>
<feature type="transmembrane region" description="Helical" evidence="1">
    <location>
        <begin position="7"/>
        <end position="29"/>
    </location>
</feature>
<dbReference type="AlphaFoldDB" id="A0A031FLY5"/>
<dbReference type="KEGG" id="moo:BWL13_00919"/>
<accession>A0A031FLY5</accession>
<feature type="transmembrane region" description="Helical" evidence="1">
    <location>
        <begin position="35"/>
        <end position="55"/>
    </location>
</feature>
<dbReference type="Gene3D" id="1.25.40.10">
    <property type="entry name" value="Tetratricopeptide repeat domain"/>
    <property type="match status" value="1"/>
</dbReference>
<reference evidence="2 3" key="1">
    <citation type="submission" date="2014-03" db="EMBL/GenBank/DDBJ databases">
        <title>Draft Genome Sequences of 13 Willow Endophytes.</title>
        <authorList>
            <person name="Gan H.Y."/>
            <person name="Gan H.M."/>
            <person name="Savka M.A."/>
            <person name="Hudson A.O."/>
        </authorList>
    </citation>
    <scope>NUCLEOTIDE SEQUENCE [LARGE SCALE GENOMIC DNA]</scope>
    <source>
        <strain evidence="2 3">RIT293</strain>
    </source>
</reference>
<keyword evidence="1" id="KW-0472">Membrane</keyword>
<keyword evidence="1" id="KW-0812">Transmembrane</keyword>
<sequence length="149" mass="16194">MRTRIGVGIVALTLVLYIFLVGQRAVLLVASGEPVGIAMGVALVLLPIVAVWALWRELSFGLGAQRLGERLAAEDALPAEELTLRPSGRPVQAEADALFPAYRDAVAADPSDWRAWYRMGLLYDGAGDRKRARGAIRTAISRERAQRRG</sequence>
<dbReference type="eggNOG" id="COG0457">
    <property type="taxonomic scope" value="Bacteria"/>
</dbReference>
<proteinExistence type="predicted"/>
<protein>
    <submittedName>
        <fullName evidence="2">Tetratricopeptide TPR_1 repeat-containing protein</fullName>
    </submittedName>
</protein>
<dbReference type="SUPFAM" id="SSF48452">
    <property type="entry name" value="TPR-like"/>
    <property type="match status" value="1"/>
</dbReference>
<dbReference type="Proteomes" id="UP000024001">
    <property type="component" value="Unassembled WGS sequence"/>
</dbReference>
<comment type="caution">
    <text evidence="2">The sequence shown here is derived from an EMBL/GenBank/DDBJ whole genome shotgun (WGS) entry which is preliminary data.</text>
</comment>
<gene>
    <name evidence="2" type="ORF">BW34_02777</name>
</gene>
<evidence type="ECO:0000256" key="1">
    <source>
        <dbReference type="SAM" id="Phobius"/>
    </source>
</evidence>
<dbReference type="RefSeq" id="WP_036313665.1">
    <property type="nucleotide sequence ID" value="NZ_CP031421.1"/>
</dbReference>
<name>A0A031FLY5_9MICO</name>
<organism evidence="2 3">
    <name type="scientific">Microbacterium oleivorans</name>
    <dbReference type="NCBI Taxonomy" id="273677"/>
    <lineage>
        <taxon>Bacteria</taxon>
        <taxon>Bacillati</taxon>
        <taxon>Actinomycetota</taxon>
        <taxon>Actinomycetes</taxon>
        <taxon>Micrococcales</taxon>
        <taxon>Microbacteriaceae</taxon>
        <taxon>Microbacterium</taxon>
    </lineage>
</organism>
<evidence type="ECO:0000313" key="2">
    <source>
        <dbReference type="EMBL" id="EZP25322.1"/>
    </source>
</evidence>
<keyword evidence="1" id="KW-1133">Transmembrane helix</keyword>